<feature type="region of interest" description="Disordered" evidence="1">
    <location>
        <begin position="275"/>
        <end position="340"/>
    </location>
</feature>
<dbReference type="AlphaFoldDB" id="A0AAV2LIP6"/>
<accession>A0AAV2LIP6</accession>
<feature type="compositionally biased region" description="Polar residues" evidence="1">
    <location>
        <begin position="325"/>
        <end position="340"/>
    </location>
</feature>
<evidence type="ECO:0000256" key="1">
    <source>
        <dbReference type="SAM" id="MobiDB-lite"/>
    </source>
</evidence>
<feature type="compositionally biased region" description="Basic and acidic residues" evidence="1">
    <location>
        <begin position="178"/>
        <end position="195"/>
    </location>
</feature>
<feature type="compositionally biased region" description="Polar residues" evidence="1">
    <location>
        <begin position="307"/>
        <end position="318"/>
    </location>
</feature>
<feature type="compositionally biased region" description="Basic and acidic residues" evidence="1">
    <location>
        <begin position="212"/>
        <end position="229"/>
    </location>
</feature>
<dbReference type="EMBL" id="OZ035825">
    <property type="protein sequence ID" value="CAL1602222.1"/>
    <property type="molecule type" value="Genomic_DNA"/>
</dbReference>
<feature type="compositionally biased region" description="Basic and acidic residues" evidence="1">
    <location>
        <begin position="14"/>
        <end position="24"/>
    </location>
</feature>
<gene>
    <name evidence="2" type="ORF">KC01_LOCUS30026</name>
</gene>
<feature type="compositionally biased region" description="Basic and acidic residues" evidence="1">
    <location>
        <begin position="46"/>
        <end position="59"/>
    </location>
</feature>
<protein>
    <submittedName>
        <fullName evidence="2">Uncharacterized protein</fullName>
    </submittedName>
</protein>
<feature type="compositionally biased region" description="Basic and acidic residues" evidence="1">
    <location>
        <begin position="67"/>
        <end position="105"/>
    </location>
</feature>
<name>A0AAV2LIP6_KNICA</name>
<keyword evidence="3" id="KW-1185">Reference proteome</keyword>
<evidence type="ECO:0000313" key="3">
    <source>
        <dbReference type="Proteomes" id="UP001497482"/>
    </source>
</evidence>
<organism evidence="2 3">
    <name type="scientific">Knipowitschia caucasica</name>
    <name type="common">Caucasian dwarf goby</name>
    <name type="synonym">Pomatoschistus caucasicus</name>
    <dbReference type="NCBI Taxonomy" id="637954"/>
    <lineage>
        <taxon>Eukaryota</taxon>
        <taxon>Metazoa</taxon>
        <taxon>Chordata</taxon>
        <taxon>Craniata</taxon>
        <taxon>Vertebrata</taxon>
        <taxon>Euteleostomi</taxon>
        <taxon>Actinopterygii</taxon>
        <taxon>Neopterygii</taxon>
        <taxon>Teleostei</taxon>
        <taxon>Neoteleostei</taxon>
        <taxon>Acanthomorphata</taxon>
        <taxon>Gobiaria</taxon>
        <taxon>Gobiiformes</taxon>
        <taxon>Gobioidei</taxon>
        <taxon>Gobiidae</taxon>
        <taxon>Gobiinae</taxon>
        <taxon>Knipowitschia</taxon>
    </lineage>
</organism>
<proteinExistence type="predicted"/>
<evidence type="ECO:0000313" key="2">
    <source>
        <dbReference type="EMBL" id="CAL1602222.1"/>
    </source>
</evidence>
<feature type="compositionally biased region" description="Pro residues" evidence="1">
    <location>
        <begin position="125"/>
        <end position="136"/>
    </location>
</feature>
<feature type="region of interest" description="Disordered" evidence="1">
    <location>
        <begin position="168"/>
        <end position="246"/>
    </location>
</feature>
<sequence>MSPDNDVFEKRRRTFEDEGQHRYQLDSADSYRQPSEHFSEGYSYKRAPEESGHSKRAEVFEYGQYEEEPRYRPAAERYPGREKYSQDVFEKRTGGFSRDHKDFNLDRFPPNGSSRQMEPRTRRLSPPPIPPPPPRPAVTQEKTLSKGFQRFLDVLNMGVNVETLNKIAKVRQPSPDRPWTEEPSHRPQFRPETERPAFTPQSWLYSSNGKSTSEERVEDSQNFERRLLDNRPASPANTSFEDDSKRKEMNNVLQAIGIKLGFEELGQMSSRIQERLYGKKETETNRNEEQDGKPRRGSYVPKRRSSSIDSAKNHSYGSQKEESDFSQYTDTHGSSAKPSVAYQPSQMVSLSAYALPNHKQPPQNPALGYMNLPPNMPPMFMPPFPLPPGTFPHPLSMFNPMMPPTAPASPYSMQMPHPFLPNMYVPFKNAAMNANTQQTATTTIGKPQQANVKDVTVSGPEPQNVAFNIRLKPIHFFQSRTTRLQMHVFYVNCRKKRRLKNHTRE</sequence>
<feature type="region of interest" description="Disordered" evidence="1">
    <location>
        <begin position="1"/>
        <end position="142"/>
    </location>
</feature>
<feature type="compositionally biased region" description="Polar residues" evidence="1">
    <location>
        <begin position="199"/>
        <end position="211"/>
    </location>
</feature>
<feature type="compositionally biased region" description="Basic and acidic residues" evidence="1">
    <location>
        <begin position="275"/>
        <end position="294"/>
    </location>
</feature>
<dbReference type="Proteomes" id="UP001497482">
    <property type="component" value="Chromosome 3"/>
</dbReference>
<reference evidence="2 3" key="1">
    <citation type="submission" date="2024-04" db="EMBL/GenBank/DDBJ databases">
        <authorList>
            <person name="Waldvogel A.-M."/>
            <person name="Schoenle A."/>
        </authorList>
    </citation>
    <scope>NUCLEOTIDE SEQUENCE [LARGE SCALE GENOMIC DNA]</scope>
</reference>